<dbReference type="EMBL" id="JAQOSQ010000004">
    <property type="protein sequence ID" value="MDJ1182772.1"/>
    <property type="molecule type" value="Genomic_DNA"/>
</dbReference>
<reference evidence="1 2" key="1">
    <citation type="submission" date="2023-01" db="EMBL/GenBank/DDBJ databases">
        <title>Novel diversity within Roseofilum (Cyanobacteria; Desertifilaceae) from marine benthic mats with descriptions of four novel species.</title>
        <authorList>
            <person name="Wang Y."/>
            <person name="Berthold D.E."/>
            <person name="Hu J."/>
            <person name="Lefler F.W."/>
            <person name="Laughinghouse H.D. IV."/>
        </authorList>
    </citation>
    <scope>NUCLEOTIDE SEQUENCE [LARGE SCALE GENOMIC DNA]</scope>
    <source>
        <strain evidence="1 2">BLCC-M143</strain>
    </source>
</reference>
<proteinExistence type="predicted"/>
<dbReference type="Proteomes" id="UP001232992">
    <property type="component" value="Unassembled WGS sequence"/>
</dbReference>
<gene>
    <name evidence="1" type="ORF">PMH09_06140</name>
</gene>
<name>A0ABT7BUA3_9CYAN</name>
<organism evidence="1 2">
    <name type="scientific">Roseofilum casamattae BLCC-M143</name>
    <dbReference type="NCBI Taxonomy" id="3022442"/>
    <lineage>
        <taxon>Bacteria</taxon>
        <taxon>Bacillati</taxon>
        <taxon>Cyanobacteriota</taxon>
        <taxon>Cyanophyceae</taxon>
        <taxon>Desertifilales</taxon>
        <taxon>Desertifilaceae</taxon>
        <taxon>Roseofilum</taxon>
        <taxon>Roseofilum casamattae</taxon>
    </lineage>
</organism>
<keyword evidence="2" id="KW-1185">Reference proteome</keyword>
<evidence type="ECO:0000313" key="2">
    <source>
        <dbReference type="Proteomes" id="UP001232992"/>
    </source>
</evidence>
<protein>
    <submittedName>
        <fullName evidence="1">Uncharacterized protein</fullName>
    </submittedName>
</protein>
<evidence type="ECO:0000313" key="1">
    <source>
        <dbReference type="EMBL" id="MDJ1182772.1"/>
    </source>
</evidence>
<comment type="caution">
    <text evidence="1">The sequence shown here is derived from an EMBL/GenBank/DDBJ whole genome shotgun (WGS) entry which is preliminary data.</text>
</comment>
<dbReference type="RefSeq" id="WP_283757425.1">
    <property type="nucleotide sequence ID" value="NZ_JAQOSQ010000004.1"/>
</dbReference>
<accession>A0ABT7BUA3</accession>
<sequence>MILSMQTQLSDRISDIFAAVGARNSISFSEYYTLQAAAGYFASDSTERKSVERVLRAVKRGSVRLVSQAIAN</sequence>